<dbReference type="GO" id="GO:0044010">
    <property type="term" value="P:single-species biofilm formation"/>
    <property type="evidence" value="ECO:0007669"/>
    <property type="project" value="TreeGrafter"/>
</dbReference>
<dbReference type="PANTHER" id="PTHR43685">
    <property type="entry name" value="GLYCOSYLTRANSFERASE"/>
    <property type="match status" value="1"/>
</dbReference>
<organism evidence="2 3">
    <name type="scientific">Romboutsia lituseburensis DSM 797</name>
    <dbReference type="NCBI Taxonomy" id="1121325"/>
    <lineage>
        <taxon>Bacteria</taxon>
        <taxon>Bacillati</taxon>
        <taxon>Bacillota</taxon>
        <taxon>Clostridia</taxon>
        <taxon>Peptostreptococcales</taxon>
        <taxon>Peptostreptococcaceae</taxon>
        <taxon>Romboutsia</taxon>
    </lineage>
</organism>
<dbReference type="PANTHER" id="PTHR43685:SF13">
    <property type="entry name" value="O ANTIGEN BIOSYNTHESIS RHAMNOSYLTRANSFERASE RFBN"/>
    <property type="match status" value="1"/>
</dbReference>
<dbReference type="InterPro" id="IPR050834">
    <property type="entry name" value="Glycosyltransf_2"/>
</dbReference>
<dbReference type="STRING" id="1121325.SAMN04515677_105316"/>
<dbReference type="CDD" id="cd00761">
    <property type="entry name" value="Glyco_tranf_GTA_type"/>
    <property type="match status" value="1"/>
</dbReference>
<evidence type="ECO:0000259" key="1">
    <source>
        <dbReference type="Pfam" id="PF00535"/>
    </source>
</evidence>
<proteinExistence type="predicted"/>
<dbReference type="SUPFAM" id="SSF53448">
    <property type="entry name" value="Nucleotide-diphospho-sugar transferases"/>
    <property type="match status" value="1"/>
</dbReference>
<sequence length="316" mass="36427">MKISVIIPTRNAQRYIENLITSLKNQTIKPFEIIVIDTNSKDETKKICKSYPDIKFLHVNDGEFDHGGTRNRAARYSSGDILVFMTQDAIPKNNTFIEELIKPLGKNNVVCTYARQLAREDSSPIEKFSRKFNYPNNDIVKSKESLDKLGVKTFFFSNVSSAFLREKFMEVGCFPEKTIMNEDMIIASKVIFGGNSTCYASKAEVVHSHSYNYIEQFKRNFDVGVVFTDSGHYFYGVKSESEGIKFVKQAIKYLIDNKKIYLIPHLIIESGFKFIGYKLGKSYKKIPIKYVKKMSMHSFYFDRDNDIDNKIEKAVN</sequence>
<name>A0A1G9QPV0_9FIRM</name>
<dbReference type="InterPro" id="IPR029044">
    <property type="entry name" value="Nucleotide-diphossugar_trans"/>
</dbReference>
<accession>A0A1G9QPV0</accession>
<dbReference type="Gene3D" id="3.90.550.10">
    <property type="entry name" value="Spore Coat Polysaccharide Biosynthesis Protein SpsA, Chain A"/>
    <property type="match status" value="1"/>
</dbReference>
<dbReference type="Proteomes" id="UP000199068">
    <property type="component" value="Unassembled WGS sequence"/>
</dbReference>
<dbReference type="InterPro" id="IPR001173">
    <property type="entry name" value="Glyco_trans_2-like"/>
</dbReference>
<keyword evidence="2" id="KW-0808">Transferase</keyword>
<reference evidence="2 3" key="1">
    <citation type="submission" date="2016-10" db="EMBL/GenBank/DDBJ databases">
        <authorList>
            <person name="de Groot N.N."/>
        </authorList>
    </citation>
    <scope>NUCLEOTIDE SEQUENCE [LARGE SCALE GENOMIC DNA]</scope>
    <source>
        <strain evidence="2 3">DSM 797</strain>
    </source>
</reference>
<dbReference type="RefSeq" id="WP_092726424.1">
    <property type="nucleotide sequence ID" value="NZ_FNGW01000005.1"/>
</dbReference>
<dbReference type="Pfam" id="PF00535">
    <property type="entry name" value="Glycos_transf_2"/>
    <property type="match status" value="1"/>
</dbReference>
<evidence type="ECO:0000313" key="2">
    <source>
        <dbReference type="EMBL" id="SDM13026.1"/>
    </source>
</evidence>
<dbReference type="AlphaFoldDB" id="A0A1G9QPV0"/>
<protein>
    <submittedName>
        <fullName evidence="2">Rhamnosyltransferase</fullName>
    </submittedName>
</protein>
<keyword evidence="3" id="KW-1185">Reference proteome</keyword>
<dbReference type="GO" id="GO:0016740">
    <property type="term" value="F:transferase activity"/>
    <property type="evidence" value="ECO:0007669"/>
    <property type="project" value="UniProtKB-KW"/>
</dbReference>
<feature type="domain" description="Glycosyltransferase 2-like" evidence="1">
    <location>
        <begin position="4"/>
        <end position="171"/>
    </location>
</feature>
<dbReference type="EMBL" id="FNGW01000005">
    <property type="protein sequence ID" value="SDM13026.1"/>
    <property type="molecule type" value="Genomic_DNA"/>
</dbReference>
<gene>
    <name evidence="2" type="ORF">SAMN04515677_105316</name>
</gene>
<evidence type="ECO:0000313" key="3">
    <source>
        <dbReference type="Proteomes" id="UP000199068"/>
    </source>
</evidence>